<sequence length="358" mass="40147">MTTVIPFGPQHPVLPEPVSLKLEIDNEVVVGVLPSLGYVHRGLEKFIDTKDYNQTMYICERICGICSGIHGITYSRAVEKLFDVEVPERAQYLRVINSELCRIHSHLLWLGLFADGFGFESLFYECWKYREDVLDLLERFTGNRVIHSMSKVGGASRDLTKEQIDQILKTLDDLEPKVKNIEKVFVNNYTVKKRLVGLGVMSKQLAYEAGTAGPTLRGSGNAIDVRNTEDWDIYKDLGFKAATASEGDCYGRTKVRIDEIYEAIKLVRNAISKLPEGEIATRVKGFPTGEAVMRSEQPRGEVVYYVKGNGTKNLERLKVRTPTFANIPSLLLMLPGVKLADVPIVVLTIDPCISCTER</sequence>
<dbReference type="Pfam" id="PF00374">
    <property type="entry name" value="NiFeSe_Hases"/>
    <property type="match status" value="1"/>
</dbReference>
<reference evidence="4 5" key="1">
    <citation type="submission" date="2014-07" db="EMBL/GenBank/DDBJ databases">
        <title>Methanogenic archaea and the global carbon cycle.</title>
        <authorList>
            <person name="Henriksen J.R."/>
            <person name="Luke J."/>
            <person name="Reinhart S."/>
            <person name="Benedict M.N."/>
            <person name="Youngblut N.D."/>
            <person name="Metcalf M.E."/>
            <person name="Whitaker R.J."/>
            <person name="Metcalf W.W."/>
        </authorList>
    </citation>
    <scope>NUCLEOTIDE SEQUENCE [LARGE SCALE GENOMIC DNA]</scope>
    <source>
        <strain evidence="4 5">Z-761</strain>
    </source>
</reference>
<dbReference type="PANTHER" id="PTHR43485:SF1">
    <property type="entry name" value="FORMATE HYDROGENLYASE SUBUNIT 5-RELATED"/>
    <property type="match status" value="1"/>
</dbReference>
<keyword evidence="2" id="KW-0460">Magnesium</keyword>
<dbReference type="InterPro" id="IPR001501">
    <property type="entry name" value="Ni-dep_hyd_lsu"/>
</dbReference>
<feature type="domain" description="NADH-quinone oxidoreductase subunit D" evidence="3">
    <location>
        <begin position="118"/>
        <end position="281"/>
    </location>
</feature>
<dbReference type="PATRIC" id="fig|1434123.4.peg.1088"/>
<feature type="binding site" evidence="2">
    <location>
        <position position="44"/>
    </location>
    <ligand>
        <name>Mg(2+)</name>
        <dbReference type="ChEBI" id="CHEBI:18420"/>
    </ligand>
</feature>
<dbReference type="KEGG" id="mvc:MSVAZ_0933"/>
<dbReference type="Pfam" id="PF00346">
    <property type="entry name" value="Complex1_49kDa"/>
    <property type="match status" value="2"/>
</dbReference>
<dbReference type="RefSeq" id="WP_048118783.1">
    <property type="nucleotide sequence ID" value="NZ_CP009520.1"/>
</dbReference>
<evidence type="ECO:0000256" key="2">
    <source>
        <dbReference type="PIRSR" id="PIRSR601501-1"/>
    </source>
</evidence>
<keyword evidence="1" id="KW-0560">Oxidoreductase</keyword>
<dbReference type="HOGENOM" id="CLU_015134_1_2_2"/>
<dbReference type="InterPro" id="IPR029014">
    <property type="entry name" value="NiFe-Hase_large"/>
</dbReference>
<dbReference type="InterPro" id="IPR001135">
    <property type="entry name" value="NADH_Q_OxRdtase_suD"/>
</dbReference>
<dbReference type="InterPro" id="IPR018194">
    <property type="entry name" value="Ni-dep_hyd_lsu_Ni_BS"/>
</dbReference>
<feature type="domain" description="NADH-quinone oxidoreductase subunit D" evidence="3">
    <location>
        <begin position="286"/>
        <end position="358"/>
    </location>
</feature>
<name>A0A0E3Q1V2_9EURY</name>
<evidence type="ECO:0000256" key="1">
    <source>
        <dbReference type="ARBA" id="ARBA00023002"/>
    </source>
</evidence>
<dbReference type="GO" id="GO:0008901">
    <property type="term" value="F:ferredoxin hydrogenase activity"/>
    <property type="evidence" value="ECO:0007669"/>
    <property type="project" value="InterPro"/>
</dbReference>
<dbReference type="GO" id="GO:0051287">
    <property type="term" value="F:NAD binding"/>
    <property type="evidence" value="ECO:0007669"/>
    <property type="project" value="InterPro"/>
</dbReference>
<keyword evidence="2" id="KW-0408">Iron</keyword>
<keyword evidence="5" id="KW-1185">Reference proteome</keyword>
<dbReference type="SUPFAM" id="SSF56762">
    <property type="entry name" value="HydB/Nqo4-like"/>
    <property type="match status" value="1"/>
</dbReference>
<comment type="cofactor">
    <cofactor evidence="2">
        <name>Fe cation</name>
        <dbReference type="ChEBI" id="CHEBI:24875"/>
    </cofactor>
</comment>
<dbReference type="Gene3D" id="1.10.645.10">
    <property type="entry name" value="Cytochrome-c3 Hydrogenase, chain B"/>
    <property type="match status" value="1"/>
</dbReference>
<feature type="binding site" evidence="2">
    <location>
        <position position="63"/>
    </location>
    <ligand>
        <name>Ni(2+)</name>
        <dbReference type="ChEBI" id="CHEBI:49786"/>
    </ligand>
</feature>
<dbReference type="STRING" id="1434123.MSVAZ_0933"/>
<dbReference type="GeneID" id="24809331"/>
<dbReference type="GO" id="GO:0048038">
    <property type="term" value="F:quinone binding"/>
    <property type="evidence" value="ECO:0007669"/>
    <property type="project" value="InterPro"/>
</dbReference>
<dbReference type="AlphaFoldDB" id="A0A0E3Q1V2"/>
<feature type="binding site" evidence="2">
    <location>
        <position position="352"/>
    </location>
    <ligand>
        <name>Ni(2+)</name>
        <dbReference type="ChEBI" id="CHEBI:49786"/>
    </ligand>
</feature>
<accession>A0A0E3Q1V2</accession>
<dbReference type="EMBL" id="CP009520">
    <property type="protein sequence ID" value="AKB43202.1"/>
    <property type="molecule type" value="Genomic_DNA"/>
</dbReference>
<dbReference type="Proteomes" id="UP000033096">
    <property type="component" value="Chromosome"/>
</dbReference>
<evidence type="ECO:0000313" key="4">
    <source>
        <dbReference type="EMBL" id="AKB43202.1"/>
    </source>
</evidence>
<feature type="binding site" evidence="2">
    <location>
        <position position="319"/>
    </location>
    <ligand>
        <name>Mg(2+)</name>
        <dbReference type="ChEBI" id="CHEBI:18420"/>
    </ligand>
</feature>
<gene>
    <name evidence="4" type="ORF">MSVAZ_0933</name>
</gene>
<feature type="binding site" evidence="2">
    <location>
        <position position="355"/>
    </location>
    <ligand>
        <name>Fe cation</name>
        <dbReference type="ChEBI" id="CHEBI:24875"/>
    </ligand>
</feature>
<proteinExistence type="predicted"/>
<dbReference type="GO" id="GO:0016651">
    <property type="term" value="F:oxidoreductase activity, acting on NAD(P)H"/>
    <property type="evidence" value="ECO:0007669"/>
    <property type="project" value="InterPro"/>
</dbReference>
<keyword evidence="2" id="KW-0533">Nickel</keyword>
<dbReference type="GO" id="GO:0016151">
    <property type="term" value="F:nickel cation binding"/>
    <property type="evidence" value="ECO:0007669"/>
    <property type="project" value="InterPro"/>
</dbReference>
<evidence type="ECO:0000313" key="5">
    <source>
        <dbReference type="Proteomes" id="UP000033096"/>
    </source>
</evidence>
<comment type="cofactor">
    <cofactor evidence="2">
        <name>Ni(2+)</name>
        <dbReference type="ChEBI" id="CHEBI:49786"/>
    </cofactor>
</comment>
<evidence type="ECO:0000259" key="3">
    <source>
        <dbReference type="Pfam" id="PF00346"/>
    </source>
</evidence>
<feature type="binding site" evidence="2">
    <location>
        <position position="66"/>
    </location>
    <ligand>
        <name>Ni(2+)</name>
        <dbReference type="ChEBI" id="CHEBI:49786"/>
    </ligand>
</feature>
<dbReference type="PROSITE" id="PS00507">
    <property type="entry name" value="NI_HGENASE_L_1"/>
    <property type="match status" value="1"/>
</dbReference>
<dbReference type="InterPro" id="IPR052197">
    <property type="entry name" value="ComplexI_49kDa-like"/>
</dbReference>
<protein>
    <submittedName>
        <fullName evidence="4">Energy-conserving hydrogenase (Ferredoxin), subunit E</fullName>
    </submittedName>
</protein>
<dbReference type="PANTHER" id="PTHR43485">
    <property type="entry name" value="HYDROGENASE-4 COMPONENT G"/>
    <property type="match status" value="1"/>
</dbReference>
<keyword evidence="2" id="KW-0479">Metal-binding</keyword>
<feature type="binding site" evidence="2">
    <location>
        <position position="66"/>
    </location>
    <ligand>
        <name>Fe cation</name>
        <dbReference type="ChEBI" id="CHEBI:24875"/>
    </ligand>
</feature>
<organism evidence="4 5">
    <name type="scientific">Methanosarcina vacuolata Z-761</name>
    <dbReference type="NCBI Taxonomy" id="1434123"/>
    <lineage>
        <taxon>Archaea</taxon>
        <taxon>Methanobacteriati</taxon>
        <taxon>Methanobacteriota</taxon>
        <taxon>Stenosarchaea group</taxon>
        <taxon>Methanomicrobia</taxon>
        <taxon>Methanosarcinales</taxon>
        <taxon>Methanosarcinaceae</taxon>
        <taxon>Methanosarcina</taxon>
    </lineage>
</organism>